<reference evidence="2" key="1">
    <citation type="submission" date="2005-09" db="EMBL/GenBank/DDBJ databases">
        <authorList>
            <person name="Mural R.J."/>
            <person name="Li P.W."/>
            <person name="Adams M.D."/>
            <person name="Amanatides P.G."/>
            <person name="Baden-Tillson H."/>
            <person name="Barnstead M."/>
            <person name="Chin S.H."/>
            <person name="Dew I."/>
            <person name="Evans C.A."/>
            <person name="Ferriera S."/>
            <person name="Flanigan M."/>
            <person name="Fosler C."/>
            <person name="Glodek A."/>
            <person name="Gu Z."/>
            <person name="Holt R.A."/>
            <person name="Jennings D."/>
            <person name="Kraft C.L."/>
            <person name="Lu F."/>
            <person name="Nguyen T."/>
            <person name="Nusskern D.R."/>
            <person name="Pfannkoch C.M."/>
            <person name="Sitter C."/>
            <person name="Sutton G.G."/>
            <person name="Venter J.C."/>
            <person name="Wang Z."/>
            <person name="Woodage T."/>
            <person name="Zheng X.H."/>
            <person name="Zhong F."/>
        </authorList>
    </citation>
    <scope>NUCLEOTIDE SEQUENCE [LARGE SCALE GENOMIC DNA]</scope>
    <source>
        <strain>BN</strain>
        <strain evidence="2">Sprague-Dawley</strain>
    </source>
</reference>
<gene>
    <name evidence="1" type="ORF">rCG_61015</name>
</gene>
<dbReference type="AlphaFoldDB" id="A6JKA8"/>
<evidence type="ECO:0000313" key="2">
    <source>
        <dbReference type="Proteomes" id="UP000234681"/>
    </source>
</evidence>
<dbReference type="Proteomes" id="UP000234681">
    <property type="component" value="Chromosome 20"/>
</dbReference>
<dbReference type="EMBL" id="CH473988">
    <property type="protein sequence ID" value="EDL97124.1"/>
    <property type="molecule type" value="Genomic_DNA"/>
</dbReference>
<protein>
    <submittedName>
        <fullName evidence="1">RCG61015</fullName>
    </submittedName>
</protein>
<evidence type="ECO:0000313" key="1">
    <source>
        <dbReference type="EMBL" id="EDL97124.1"/>
    </source>
</evidence>
<sequence>MQFAWDFCFDLFSRSYLLVHVRHGPGWDTLRQRRALGTRWEGEGV</sequence>
<organism evidence="1 2">
    <name type="scientific">Rattus norvegicus</name>
    <name type="common">Rat</name>
    <dbReference type="NCBI Taxonomy" id="10116"/>
    <lineage>
        <taxon>Eukaryota</taxon>
        <taxon>Metazoa</taxon>
        <taxon>Chordata</taxon>
        <taxon>Craniata</taxon>
        <taxon>Vertebrata</taxon>
        <taxon>Euteleostomi</taxon>
        <taxon>Mammalia</taxon>
        <taxon>Eutheria</taxon>
        <taxon>Euarchontoglires</taxon>
        <taxon>Glires</taxon>
        <taxon>Rodentia</taxon>
        <taxon>Myomorpha</taxon>
        <taxon>Muroidea</taxon>
        <taxon>Muridae</taxon>
        <taxon>Murinae</taxon>
        <taxon>Rattus</taxon>
    </lineage>
</organism>
<name>A6JKA8_RAT</name>
<proteinExistence type="predicted"/>
<accession>A6JKA8</accession>